<proteinExistence type="predicted"/>
<accession>C9KMU8</accession>
<evidence type="ECO:0000313" key="2">
    <source>
        <dbReference type="Proteomes" id="UP000003671"/>
    </source>
</evidence>
<dbReference type="EMBL" id="ABWK02000017">
    <property type="protein sequence ID" value="EEX68687.1"/>
    <property type="molecule type" value="Genomic_DNA"/>
</dbReference>
<reference evidence="1" key="1">
    <citation type="submission" date="2009-09" db="EMBL/GenBank/DDBJ databases">
        <authorList>
            <person name="Weinstock G."/>
            <person name="Sodergren E."/>
            <person name="Clifton S."/>
            <person name="Fulton L."/>
            <person name="Fulton B."/>
            <person name="Courtney L."/>
            <person name="Fronick C."/>
            <person name="Harrison M."/>
            <person name="Strong C."/>
            <person name="Farmer C."/>
            <person name="Delahaunty K."/>
            <person name="Markovic C."/>
            <person name="Hall O."/>
            <person name="Minx P."/>
            <person name="Tomlinson C."/>
            <person name="Mitreva M."/>
            <person name="Nelson J."/>
            <person name="Hou S."/>
            <person name="Wollam A."/>
            <person name="Pepin K.H."/>
            <person name="Johnson M."/>
            <person name="Bhonagiri V."/>
            <person name="Nash W.E."/>
            <person name="Warren W."/>
            <person name="Chinwalla A."/>
            <person name="Mardis E.R."/>
            <person name="Wilson R.K."/>
        </authorList>
    </citation>
    <scope>NUCLEOTIDE SEQUENCE [LARGE SCALE GENOMIC DNA]</scope>
    <source>
        <strain evidence="1">DSM 20544</strain>
    </source>
</reference>
<keyword evidence="2" id="KW-1185">Reference proteome</keyword>
<dbReference type="Proteomes" id="UP000003671">
    <property type="component" value="Unassembled WGS sequence"/>
</dbReference>
<evidence type="ECO:0000313" key="1">
    <source>
        <dbReference type="EMBL" id="EEX68687.1"/>
    </source>
</evidence>
<dbReference type="STRING" id="500635.MITSMUL_04753"/>
<organism evidence="1 2">
    <name type="scientific">Mitsuokella multacida DSM 20544</name>
    <dbReference type="NCBI Taxonomy" id="500635"/>
    <lineage>
        <taxon>Bacteria</taxon>
        <taxon>Bacillati</taxon>
        <taxon>Bacillota</taxon>
        <taxon>Negativicutes</taxon>
        <taxon>Selenomonadales</taxon>
        <taxon>Selenomonadaceae</taxon>
        <taxon>Mitsuokella</taxon>
    </lineage>
</organism>
<dbReference type="AlphaFoldDB" id="C9KMU8"/>
<name>C9KMU8_9FIRM</name>
<sequence length="42" mass="5055">MSDTRVSTCIIILDDMRDCKLFFEEEEVFRKEDTPWKPADMI</sequence>
<comment type="caution">
    <text evidence="1">The sequence shown here is derived from an EMBL/GenBank/DDBJ whole genome shotgun (WGS) entry which is preliminary data.</text>
</comment>
<dbReference type="HOGENOM" id="CLU_3254140_0_0_9"/>
<protein>
    <submittedName>
        <fullName evidence="1">Uncharacterized protein</fullName>
    </submittedName>
</protein>
<gene>
    <name evidence="1" type="ORF">MITSMUL_04753</name>
</gene>